<keyword evidence="3 7" id="KW-0808">Transferase</keyword>
<gene>
    <name evidence="7" type="ORF">BCR25_17460</name>
</gene>
<dbReference type="Pfam" id="PF00583">
    <property type="entry name" value="Acetyltransf_1"/>
    <property type="match status" value="1"/>
</dbReference>
<dbReference type="RefSeq" id="WP_069662836.1">
    <property type="nucleotide sequence ID" value="NZ_JBHUJJ010000001.1"/>
</dbReference>
<dbReference type="SUPFAM" id="SSF55729">
    <property type="entry name" value="Acyl-CoA N-acyltransferases (Nat)"/>
    <property type="match status" value="1"/>
</dbReference>
<evidence type="ECO:0000313" key="8">
    <source>
        <dbReference type="Proteomes" id="UP000095094"/>
    </source>
</evidence>
<dbReference type="InterPro" id="IPR000182">
    <property type="entry name" value="GNAT_dom"/>
</dbReference>
<sequence length="154" mass="18335">MYYSKKELPIETAAENLWQLCEKSYQHKSPWTKEQFDIDLTQALTDYCIWIEADQWKGFISYQKILDEIEISHVVIHQKFQGQGLGSQLLDHAILLFKEQGISRVFLEVRESNEGARRLYERKGFELLNRRKNYYTRPKEDGLVMCLTIKEVKQ</sequence>
<dbReference type="AlphaFoldDB" id="A0A1E5GYY2"/>
<dbReference type="Proteomes" id="UP000095094">
    <property type="component" value="Unassembled WGS sequence"/>
</dbReference>
<dbReference type="GO" id="GO:0005737">
    <property type="term" value="C:cytoplasm"/>
    <property type="evidence" value="ECO:0007669"/>
    <property type="project" value="UniProtKB-SubCell"/>
</dbReference>
<evidence type="ECO:0000256" key="2">
    <source>
        <dbReference type="ARBA" id="ARBA00022490"/>
    </source>
</evidence>
<dbReference type="GO" id="GO:0008999">
    <property type="term" value="F:protein-N-terminal-alanine acetyltransferase activity"/>
    <property type="evidence" value="ECO:0007669"/>
    <property type="project" value="UniProtKB-EC"/>
</dbReference>
<comment type="subcellular location">
    <subcellularLocation>
        <location evidence="5">Cytoplasm</location>
    </subcellularLocation>
</comment>
<dbReference type="NCBIfam" id="TIGR01575">
    <property type="entry name" value="rimI"/>
    <property type="match status" value="1"/>
</dbReference>
<keyword evidence="8" id="KW-1185">Reference proteome</keyword>
<comment type="similarity">
    <text evidence="1 5">Belongs to the acetyltransferase family. RimI subfamily.</text>
</comment>
<name>A0A1E5GYY2_9ENTE</name>
<comment type="function">
    <text evidence="5">Acetylates the N-terminal alanine of ribosomal protein bS18.</text>
</comment>
<dbReference type="EC" id="2.3.1.266" evidence="5"/>
<accession>A0A1E5GYY2</accession>
<evidence type="ECO:0000259" key="6">
    <source>
        <dbReference type="PROSITE" id="PS51186"/>
    </source>
</evidence>
<evidence type="ECO:0000256" key="4">
    <source>
        <dbReference type="ARBA" id="ARBA00023315"/>
    </source>
</evidence>
<dbReference type="PANTHER" id="PTHR43420">
    <property type="entry name" value="ACETYLTRANSFERASE"/>
    <property type="match status" value="1"/>
</dbReference>
<protein>
    <recommendedName>
        <fullName evidence="5">[Ribosomal protein bS18]-alanine N-acetyltransferase</fullName>
        <ecNumber evidence="5">2.3.1.266</ecNumber>
    </recommendedName>
</protein>
<dbReference type="PANTHER" id="PTHR43420:SF44">
    <property type="entry name" value="ACETYLTRANSFERASE YPEA"/>
    <property type="match status" value="1"/>
</dbReference>
<proteinExistence type="inferred from homology"/>
<dbReference type="Gene3D" id="3.40.630.30">
    <property type="match status" value="1"/>
</dbReference>
<dbReference type="EMBL" id="MIJY01000009">
    <property type="protein sequence ID" value="OEG17822.1"/>
    <property type="molecule type" value="Genomic_DNA"/>
</dbReference>
<evidence type="ECO:0000256" key="1">
    <source>
        <dbReference type="ARBA" id="ARBA00005395"/>
    </source>
</evidence>
<dbReference type="InterPro" id="IPR006464">
    <property type="entry name" value="AcTrfase_RimI/Ard1"/>
</dbReference>
<dbReference type="InterPro" id="IPR016181">
    <property type="entry name" value="Acyl_CoA_acyltransferase"/>
</dbReference>
<dbReference type="PROSITE" id="PS51186">
    <property type="entry name" value="GNAT"/>
    <property type="match status" value="1"/>
</dbReference>
<dbReference type="CDD" id="cd04301">
    <property type="entry name" value="NAT_SF"/>
    <property type="match status" value="1"/>
</dbReference>
<comment type="catalytic activity">
    <reaction evidence="5">
        <text>N-terminal L-alanyl-[ribosomal protein bS18] + acetyl-CoA = N-terminal N(alpha)-acetyl-L-alanyl-[ribosomal protein bS18] + CoA + H(+)</text>
        <dbReference type="Rhea" id="RHEA:43756"/>
        <dbReference type="Rhea" id="RHEA-COMP:10676"/>
        <dbReference type="Rhea" id="RHEA-COMP:10677"/>
        <dbReference type="ChEBI" id="CHEBI:15378"/>
        <dbReference type="ChEBI" id="CHEBI:57287"/>
        <dbReference type="ChEBI" id="CHEBI:57288"/>
        <dbReference type="ChEBI" id="CHEBI:64718"/>
        <dbReference type="ChEBI" id="CHEBI:83683"/>
        <dbReference type="EC" id="2.3.1.266"/>
    </reaction>
</comment>
<dbReference type="InterPro" id="IPR050680">
    <property type="entry name" value="YpeA/RimI_acetyltransf"/>
</dbReference>
<organism evidence="7 8">
    <name type="scientific">Enterococcus termitis</name>
    <dbReference type="NCBI Taxonomy" id="332950"/>
    <lineage>
        <taxon>Bacteria</taxon>
        <taxon>Bacillati</taxon>
        <taxon>Bacillota</taxon>
        <taxon>Bacilli</taxon>
        <taxon>Lactobacillales</taxon>
        <taxon>Enterococcaceae</taxon>
        <taxon>Enterococcus</taxon>
    </lineage>
</organism>
<evidence type="ECO:0000313" key="7">
    <source>
        <dbReference type="EMBL" id="OEG17822.1"/>
    </source>
</evidence>
<evidence type="ECO:0000256" key="5">
    <source>
        <dbReference type="RuleBase" id="RU363094"/>
    </source>
</evidence>
<reference evidence="8" key="1">
    <citation type="submission" date="2016-09" db="EMBL/GenBank/DDBJ databases">
        <authorList>
            <person name="Gulvik C.A."/>
        </authorList>
    </citation>
    <scope>NUCLEOTIDE SEQUENCE [LARGE SCALE GENOMIC DNA]</scope>
    <source>
        <strain evidence="8">LMG 8895</strain>
    </source>
</reference>
<comment type="caution">
    <text evidence="7">The sequence shown here is derived from an EMBL/GenBank/DDBJ whole genome shotgun (WGS) entry which is preliminary data.</text>
</comment>
<keyword evidence="4" id="KW-0012">Acyltransferase</keyword>
<evidence type="ECO:0000256" key="3">
    <source>
        <dbReference type="ARBA" id="ARBA00022679"/>
    </source>
</evidence>
<keyword evidence="2 5" id="KW-0963">Cytoplasm</keyword>
<dbReference type="OrthoDB" id="9794566at2"/>
<feature type="domain" description="N-acetyltransferase" evidence="6">
    <location>
        <begin position="8"/>
        <end position="150"/>
    </location>
</feature>